<feature type="domain" description="Tyrosinase copper-binding" evidence="4">
    <location>
        <begin position="84"/>
        <end position="101"/>
    </location>
</feature>
<dbReference type="Proteomes" id="UP001152130">
    <property type="component" value="Unassembled WGS sequence"/>
</dbReference>
<dbReference type="PRINTS" id="PR00092">
    <property type="entry name" value="TYROSINASE"/>
</dbReference>
<feature type="chain" id="PRO_5040817114" description="Tyrosinase copper-binding domain-containing protein" evidence="3">
    <location>
        <begin position="23"/>
        <end position="322"/>
    </location>
</feature>
<evidence type="ECO:0000256" key="2">
    <source>
        <dbReference type="ARBA" id="ARBA00023008"/>
    </source>
</evidence>
<feature type="signal peptide" evidence="3">
    <location>
        <begin position="1"/>
        <end position="22"/>
    </location>
</feature>
<dbReference type="PROSITE" id="PS00498">
    <property type="entry name" value="TYROSINASE_2"/>
    <property type="match status" value="1"/>
</dbReference>
<sequence>MLFASLLTSAALGAAAATSSQCQNPPKRVEWRELGASGQQQYLKAVTCLQSTASELGLENATRADDFTYVHSHLDKQRSIITVHFVASFLPWHRLFVHVYEKALRKCGYENVMPYWDWTIDSFDVPSSKIWDPETGFGGNGSPNKTSKVSETYNMPCVIDGPFEHWQPKFYGTDEKQHCLSRSWNDGSENVGDMFSTQYTPKAVKKIQAIKHYDDYRQKLERGPHGAIHSAIGGDMIPNSSPNDPVFFLHHTQIDRLWWLWQQQNITARATDFSGIKTQDQNNGVKPPQASIDDILPMMKIFDDLEIKEVMTTDTSILCYKY</sequence>
<feature type="domain" description="Tyrosinase copper-binding" evidence="5">
    <location>
        <begin position="244"/>
        <end position="255"/>
    </location>
</feature>
<dbReference type="PANTHER" id="PTHR11474">
    <property type="entry name" value="TYROSINASE FAMILY MEMBER"/>
    <property type="match status" value="1"/>
</dbReference>
<keyword evidence="7" id="KW-1185">Reference proteome</keyword>
<reference evidence="6" key="1">
    <citation type="submission" date="2022-10" db="EMBL/GenBank/DDBJ databases">
        <title>Fusarium specimens isolated from Avocado Roots.</title>
        <authorList>
            <person name="Stajich J."/>
            <person name="Roper C."/>
            <person name="Heimlech-Rivalta G."/>
        </authorList>
    </citation>
    <scope>NUCLEOTIDE SEQUENCE</scope>
    <source>
        <strain evidence="6">CF00143</strain>
    </source>
</reference>
<dbReference type="InterPro" id="IPR050316">
    <property type="entry name" value="Tyrosinase/Hemocyanin"/>
</dbReference>
<organism evidence="6 7">
    <name type="scientific">Fusarium irregulare</name>
    <dbReference type="NCBI Taxonomy" id="2494466"/>
    <lineage>
        <taxon>Eukaryota</taxon>
        <taxon>Fungi</taxon>
        <taxon>Dikarya</taxon>
        <taxon>Ascomycota</taxon>
        <taxon>Pezizomycotina</taxon>
        <taxon>Sordariomycetes</taxon>
        <taxon>Hypocreomycetidae</taxon>
        <taxon>Hypocreales</taxon>
        <taxon>Nectriaceae</taxon>
        <taxon>Fusarium</taxon>
        <taxon>Fusarium incarnatum-equiseti species complex</taxon>
    </lineage>
</organism>
<evidence type="ECO:0000259" key="4">
    <source>
        <dbReference type="PROSITE" id="PS00497"/>
    </source>
</evidence>
<dbReference type="InterPro" id="IPR008922">
    <property type="entry name" value="Di-copper_centre_dom_sf"/>
</dbReference>
<dbReference type="GO" id="GO:0046872">
    <property type="term" value="F:metal ion binding"/>
    <property type="evidence" value="ECO:0007669"/>
    <property type="project" value="UniProtKB-KW"/>
</dbReference>
<accession>A0A9W8PZ63</accession>
<dbReference type="PROSITE" id="PS00497">
    <property type="entry name" value="TYROSINASE_1"/>
    <property type="match status" value="1"/>
</dbReference>
<evidence type="ECO:0000313" key="6">
    <source>
        <dbReference type="EMBL" id="KAJ4022673.1"/>
    </source>
</evidence>
<keyword evidence="2" id="KW-0186">Copper</keyword>
<dbReference type="GO" id="GO:0016491">
    <property type="term" value="F:oxidoreductase activity"/>
    <property type="evidence" value="ECO:0007669"/>
    <property type="project" value="InterPro"/>
</dbReference>
<protein>
    <recommendedName>
        <fullName evidence="4 5">Tyrosinase copper-binding domain-containing protein</fullName>
    </recommendedName>
</protein>
<dbReference type="InterPro" id="IPR002227">
    <property type="entry name" value="Tyrosinase_Cu-bd"/>
</dbReference>
<dbReference type="AlphaFoldDB" id="A0A9W8PZ63"/>
<proteinExistence type="predicted"/>
<gene>
    <name evidence="6" type="ORF">NW766_001719</name>
</gene>
<dbReference type="Pfam" id="PF00264">
    <property type="entry name" value="Tyrosinase"/>
    <property type="match status" value="1"/>
</dbReference>
<name>A0A9W8PZ63_9HYPO</name>
<keyword evidence="1" id="KW-0479">Metal-binding</keyword>
<dbReference type="SUPFAM" id="SSF48056">
    <property type="entry name" value="Di-copper centre-containing domain"/>
    <property type="match status" value="1"/>
</dbReference>
<dbReference type="EMBL" id="JAPDHF010000002">
    <property type="protein sequence ID" value="KAJ4022673.1"/>
    <property type="molecule type" value="Genomic_DNA"/>
</dbReference>
<comment type="caution">
    <text evidence="6">The sequence shown here is derived from an EMBL/GenBank/DDBJ whole genome shotgun (WGS) entry which is preliminary data.</text>
</comment>
<keyword evidence="3" id="KW-0732">Signal</keyword>
<evidence type="ECO:0000313" key="7">
    <source>
        <dbReference type="Proteomes" id="UP001152130"/>
    </source>
</evidence>
<evidence type="ECO:0000256" key="3">
    <source>
        <dbReference type="SAM" id="SignalP"/>
    </source>
</evidence>
<evidence type="ECO:0000256" key="1">
    <source>
        <dbReference type="ARBA" id="ARBA00022723"/>
    </source>
</evidence>
<evidence type="ECO:0000259" key="5">
    <source>
        <dbReference type="PROSITE" id="PS00498"/>
    </source>
</evidence>
<dbReference type="Gene3D" id="1.10.1280.10">
    <property type="entry name" value="Di-copper center containing domain from catechol oxidase"/>
    <property type="match status" value="1"/>
</dbReference>
<dbReference type="PANTHER" id="PTHR11474:SF126">
    <property type="entry name" value="TYROSINASE-LIKE PROTEIN TYR-1-RELATED"/>
    <property type="match status" value="1"/>
</dbReference>